<sequence length="267" mass="29158">MNSNQSIFGKGLTVVLPALLLMCGFTLTAVSANELTIGAAINKAGKQRMITQRVLKDYALAGMHIELGDPAGDLKNLIALFDSSLADLKQFSTSDELNKSLASIEKQWTPIRATLQDAPDRARAASLQEELDELLAACHKNTLLIAKSANNKTGDIVNLAGRQRMLSQRMAALYMLKAWKLDDPKFREKLTGAMDEFSAAQKTLEASPLSSDEIQALLARVKKSFAWFEMMGRSSSNRVIPNLINKSANSIQADMDKATALYAHANQ</sequence>
<organism evidence="6">
    <name type="scientific">Thiolapillus brandeum</name>
    <dbReference type="NCBI Taxonomy" id="1076588"/>
    <lineage>
        <taxon>Bacteria</taxon>
        <taxon>Pseudomonadati</taxon>
        <taxon>Pseudomonadota</taxon>
        <taxon>Gammaproteobacteria</taxon>
        <taxon>Chromatiales</taxon>
        <taxon>Sedimenticolaceae</taxon>
        <taxon>Thiolapillus</taxon>
    </lineage>
</organism>
<accession>A0A831WAT7</accession>
<protein>
    <recommendedName>
        <fullName evidence="5">NarX-like N-terminal domain-containing protein</fullName>
    </recommendedName>
</protein>
<comment type="subcellular location">
    <subcellularLocation>
        <location evidence="1">Membrane</location>
        <topology evidence="1">Multi-pass membrane protein</topology>
    </subcellularLocation>
</comment>
<dbReference type="Pfam" id="PF13675">
    <property type="entry name" value="PilJ"/>
    <property type="match status" value="2"/>
</dbReference>
<dbReference type="Gene3D" id="1.20.120.960">
    <property type="entry name" value="Histidine kinase NarX, sensor domain"/>
    <property type="match status" value="1"/>
</dbReference>
<dbReference type="GO" id="GO:0016020">
    <property type="term" value="C:membrane"/>
    <property type="evidence" value="ECO:0007669"/>
    <property type="project" value="UniProtKB-SubCell"/>
</dbReference>
<dbReference type="Proteomes" id="UP000886339">
    <property type="component" value="Unassembled WGS sequence"/>
</dbReference>
<evidence type="ECO:0000256" key="3">
    <source>
        <dbReference type="ARBA" id="ARBA00022989"/>
    </source>
</evidence>
<dbReference type="EMBL" id="DRLF01000069">
    <property type="protein sequence ID" value="HEC05555.1"/>
    <property type="molecule type" value="Genomic_DNA"/>
</dbReference>
<keyword evidence="2" id="KW-0812">Transmembrane</keyword>
<gene>
    <name evidence="6" type="ORF">ENJ12_01770</name>
</gene>
<feature type="domain" description="NarX-like N-terminal" evidence="5">
    <location>
        <begin position="150"/>
        <end position="221"/>
    </location>
</feature>
<reference evidence="6" key="1">
    <citation type="journal article" date="2020" name="mSystems">
        <title>Genome- and Community-Level Interaction Insights into Carbon Utilization and Element Cycling Functions of Hydrothermarchaeota in Hydrothermal Sediment.</title>
        <authorList>
            <person name="Zhou Z."/>
            <person name="Liu Y."/>
            <person name="Xu W."/>
            <person name="Pan J."/>
            <person name="Luo Z.H."/>
            <person name="Li M."/>
        </authorList>
    </citation>
    <scope>NUCLEOTIDE SEQUENCE [LARGE SCALE GENOMIC DNA]</scope>
    <source>
        <strain evidence="6">HyVt-458</strain>
    </source>
</reference>
<dbReference type="InterPro" id="IPR042295">
    <property type="entry name" value="NarX-like_N_sf"/>
</dbReference>
<proteinExistence type="predicted"/>
<keyword evidence="3" id="KW-1133">Transmembrane helix</keyword>
<evidence type="ECO:0000313" key="6">
    <source>
        <dbReference type="EMBL" id="HEC05555.1"/>
    </source>
</evidence>
<feature type="domain" description="NarX-like N-terminal" evidence="5">
    <location>
        <begin position="38"/>
        <end position="129"/>
    </location>
</feature>
<dbReference type="InterPro" id="IPR029095">
    <property type="entry name" value="NarX-like_N"/>
</dbReference>
<name>A0A831WAT7_9GAMM</name>
<dbReference type="AlphaFoldDB" id="A0A831WAT7"/>
<keyword evidence="4" id="KW-0472">Membrane</keyword>
<evidence type="ECO:0000259" key="5">
    <source>
        <dbReference type="Pfam" id="PF13675"/>
    </source>
</evidence>
<comment type="caution">
    <text evidence="6">The sequence shown here is derived from an EMBL/GenBank/DDBJ whole genome shotgun (WGS) entry which is preliminary data.</text>
</comment>
<evidence type="ECO:0000256" key="2">
    <source>
        <dbReference type="ARBA" id="ARBA00022692"/>
    </source>
</evidence>
<evidence type="ECO:0000256" key="1">
    <source>
        <dbReference type="ARBA" id="ARBA00004141"/>
    </source>
</evidence>
<evidence type="ECO:0000256" key="4">
    <source>
        <dbReference type="ARBA" id="ARBA00023136"/>
    </source>
</evidence>